<gene>
    <name evidence="2" type="ORF">AWZ03_015420</name>
</gene>
<keyword evidence="3" id="KW-1185">Reference proteome</keyword>
<feature type="compositionally biased region" description="Basic and acidic residues" evidence="1">
    <location>
        <begin position="117"/>
        <end position="132"/>
    </location>
</feature>
<feature type="compositionally biased region" description="Polar residues" evidence="1">
    <location>
        <begin position="66"/>
        <end position="78"/>
    </location>
</feature>
<feature type="compositionally biased region" description="Acidic residues" evidence="1">
    <location>
        <begin position="91"/>
        <end position="106"/>
    </location>
</feature>
<dbReference type="AlphaFoldDB" id="A0A484AN89"/>
<feature type="region of interest" description="Disordered" evidence="1">
    <location>
        <begin position="1"/>
        <end position="33"/>
    </location>
</feature>
<comment type="caution">
    <text evidence="2">The sequence shown here is derived from an EMBL/GenBank/DDBJ whole genome shotgun (WGS) entry which is preliminary data.</text>
</comment>
<organism evidence="2 3">
    <name type="scientific">Drosophila navojoa</name>
    <name type="common">Fruit fly</name>
    <dbReference type="NCBI Taxonomy" id="7232"/>
    <lineage>
        <taxon>Eukaryota</taxon>
        <taxon>Metazoa</taxon>
        <taxon>Ecdysozoa</taxon>
        <taxon>Arthropoda</taxon>
        <taxon>Hexapoda</taxon>
        <taxon>Insecta</taxon>
        <taxon>Pterygota</taxon>
        <taxon>Neoptera</taxon>
        <taxon>Endopterygota</taxon>
        <taxon>Diptera</taxon>
        <taxon>Brachycera</taxon>
        <taxon>Muscomorpha</taxon>
        <taxon>Ephydroidea</taxon>
        <taxon>Drosophilidae</taxon>
        <taxon>Drosophila</taxon>
    </lineage>
</organism>
<sequence>MVATKAKNSGNVKQKKPKSDSDIPALKSKGWQKVKIKGHVISDDFTGYEGMIGLEVLKEYDPALVKSTQKQSNDSGYEQNKRRKRSKSGQDSEESSSEEEDSDDDAQSGAASKKKAKLAERHALRLQKQREKREKRKQERKQKKAAPTTTEAKSTKSQFTPNEDYAPDRFALLRPPPPSDDEQL</sequence>
<evidence type="ECO:0000313" key="2">
    <source>
        <dbReference type="EMBL" id="TDG38158.1"/>
    </source>
</evidence>
<evidence type="ECO:0000256" key="1">
    <source>
        <dbReference type="SAM" id="MobiDB-lite"/>
    </source>
</evidence>
<feature type="compositionally biased region" description="Polar residues" evidence="1">
    <location>
        <begin position="147"/>
        <end position="161"/>
    </location>
</feature>
<feature type="compositionally biased region" description="Basic residues" evidence="1">
    <location>
        <begin position="133"/>
        <end position="144"/>
    </location>
</feature>
<reference evidence="2 3" key="1">
    <citation type="journal article" date="2019" name="J. Hered.">
        <title>An Improved Genome Assembly for Drosophila navojoa, the Basal Species in the mojavensis Cluster.</title>
        <authorList>
            <person name="Vanderlinde T."/>
            <person name="Dupim E.G."/>
            <person name="Nazario-Yepiz N.O."/>
            <person name="Carvalho A.B."/>
        </authorList>
    </citation>
    <scope>NUCLEOTIDE SEQUENCE [LARGE SCALE GENOMIC DNA]</scope>
    <source>
        <strain evidence="2">Navoj_Jal97</strain>
        <tissue evidence="2">Whole organism</tissue>
    </source>
</reference>
<proteinExistence type="predicted"/>
<feature type="compositionally biased region" description="Polar residues" evidence="1">
    <location>
        <begin position="1"/>
        <end position="12"/>
    </location>
</feature>
<protein>
    <submittedName>
        <fullName evidence="2">Uncharacterized protein</fullName>
    </submittedName>
</protein>
<dbReference type="Proteomes" id="UP000295192">
    <property type="component" value="Unassembled WGS sequence"/>
</dbReference>
<evidence type="ECO:0000313" key="3">
    <source>
        <dbReference type="Proteomes" id="UP000295192"/>
    </source>
</evidence>
<dbReference type="EMBL" id="LSRL02009740">
    <property type="protein sequence ID" value="TDG38158.1"/>
    <property type="molecule type" value="Genomic_DNA"/>
</dbReference>
<feature type="non-terminal residue" evidence="2">
    <location>
        <position position="184"/>
    </location>
</feature>
<name>A0A484AN89_DRONA</name>
<feature type="region of interest" description="Disordered" evidence="1">
    <location>
        <begin position="66"/>
        <end position="184"/>
    </location>
</feature>
<accession>A0A484AN89</accession>
<dbReference type="STRING" id="7232.A0A484AN89"/>